<keyword evidence="3" id="KW-1185">Reference proteome</keyword>
<dbReference type="EMBL" id="KV426019">
    <property type="protein sequence ID" value="KZV91827.1"/>
    <property type="molecule type" value="Genomic_DNA"/>
</dbReference>
<dbReference type="Proteomes" id="UP000077266">
    <property type="component" value="Unassembled WGS sequence"/>
</dbReference>
<evidence type="ECO:0000313" key="1">
    <source>
        <dbReference type="EMBL" id="KZV91827.1"/>
    </source>
</evidence>
<organism evidence="1 3">
    <name type="scientific">Exidia glandulosa HHB12029</name>
    <dbReference type="NCBI Taxonomy" id="1314781"/>
    <lineage>
        <taxon>Eukaryota</taxon>
        <taxon>Fungi</taxon>
        <taxon>Dikarya</taxon>
        <taxon>Basidiomycota</taxon>
        <taxon>Agaricomycotina</taxon>
        <taxon>Agaricomycetes</taxon>
        <taxon>Auriculariales</taxon>
        <taxon>Exidiaceae</taxon>
        <taxon>Exidia</taxon>
    </lineage>
</organism>
<evidence type="ECO:0000313" key="2">
    <source>
        <dbReference type="EMBL" id="KZV91831.1"/>
    </source>
</evidence>
<reference evidence="1 3" key="1">
    <citation type="journal article" date="2016" name="Mol. Biol. Evol.">
        <title>Comparative Genomics of Early-Diverging Mushroom-Forming Fungi Provides Insights into the Origins of Lignocellulose Decay Capabilities.</title>
        <authorList>
            <person name="Nagy L.G."/>
            <person name="Riley R."/>
            <person name="Tritt A."/>
            <person name="Adam C."/>
            <person name="Daum C."/>
            <person name="Floudas D."/>
            <person name="Sun H."/>
            <person name="Yadav J.S."/>
            <person name="Pangilinan J."/>
            <person name="Larsson K.H."/>
            <person name="Matsuura K."/>
            <person name="Barry K."/>
            <person name="Labutti K."/>
            <person name="Kuo R."/>
            <person name="Ohm R.A."/>
            <person name="Bhattacharya S.S."/>
            <person name="Shirouzu T."/>
            <person name="Yoshinaga Y."/>
            <person name="Martin F.M."/>
            <person name="Grigoriev I.V."/>
            <person name="Hibbett D.S."/>
        </authorList>
    </citation>
    <scope>NUCLEOTIDE SEQUENCE [LARGE SCALE GENOMIC DNA]</scope>
    <source>
        <strain evidence="1 3">HHB12029</strain>
    </source>
</reference>
<name>A0A165HDW6_EXIGL</name>
<dbReference type="OrthoDB" id="424610at2759"/>
<dbReference type="EMBL" id="KV426019">
    <property type="protein sequence ID" value="KZV91831.1"/>
    <property type="molecule type" value="Genomic_DNA"/>
</dbReference>
<dbReference type="AlphaFoldDB" id="A0A165HDW6"/>
<accession>A0A165HDW6</accession>
<sequence>MSSSTDSSSSAIYRRPNIDDFATAWADSSALAGTGYWQKAVQVASQERVFRREG</sequence>
<gene>
    <name evidence="1" type="ORF">EXIGLDRAFT_718857</name>
    <name evidence="2" type="ORF">EXIGLDRAFT_718862</name>
</gene>
<protein>
    <submittedName>
        <fullName evidence="1">Uncharacterized protein</fullName>
    </submittedName>
</protein>
<proteinExistence type="predicted"/>
<evidence type="ECO:0000313" key="3">
    <source>
        <dbReference type="Proteomes" id="UP000077266"/>
    </source>
</evidence>